<dbReference type="GO" id="GO:0090729">
    <property type="term" value="F:toxin activity"/>
    <property type="evidence" value="ECO:0007669"/>
    <property type="project" value="UniProtKB-KW"/>
</dbReference>
<dbReference type="GO" id="GO:0000287">
    <property type="term" value="F:magnesium ion binding"/>
    <property type="evidence" value="ECO:0007669"/>
    <property type="project" value="UniProtKB-UniRule"/>
</dbReference>
<dbReference type="GO" id="GO:0016787">
    <property type="term" value="F:hydrolase activity"/>
    <property type="evidence" value="ECO:0007669"/>
    <property type="project" value="UniProtKB-KW"/>
</dbReference>
<dbReference type="AlphaFoldDB" id="A0A4Q7J8R7"/>
<comment type="similarity">
    <text evidence="6">Belongs to the PINc/VapC protein family.</text>
</comment>
<comment type="caution">
    <text evidence="8">The sequence shown here is derived from an EMBL/GenBank/DDBJ whole genome shotgun (WGS) entry which is preliminary data.</text>
</comment>
<dbReference type="CDD" id="cd09874">
    <property type="entry name" value="PIN_MT3492-like"/>
    <property type="match status" value="1"/>
</dbReference>
<sequence>MVTVLYADTSAVVRAFMPDEPEHDELAKLLLDNEDLVITSELTRVEFASAMARARNSGRFLYAKEAIRLFDQEVTSSGSLSVVPLEPRVVMPAAWRLVSDNYTLRALDAIHLAVAMHDTSRLARGRRVAMVTRDHRQAEAAKANGMEVL</sequence>
<dbReference type="EMBL" id="SFCC01000006">
    <property type="protein sequence ID" value="RZQ63607.1"/>
    <property type="molecule type" value="Genomic_DNA"/>
</dbReference>
<organism evidence="8 9">
    <name type="scientific">Amycolatopsis suaedae</name>
    <dbReference type="NCBI Taxonomy" id="2510978"/>
    <lineage>
        <taxon>Bacteria</taxon>
        <taxon>Bacillati</taxon>
        <taxon>Actinomycetota</taxon>
        <taxon>Actinomycetes</taxon>
        <taxon>Pseudonocardiales</taxon>
        <taxon>Pseudonocardiaceae</taxon>
        <taxon>Amycolatopsis</taxon>
    </lineage>
</organism>
<evidence type="ECO:0000313" key="9">
    <source>
        <dbReference type="Proteomes" id="UP000292003"/>
    </source>
</evidence>
<keyword evidence="1 6" id="KW-1277">Toxin-antitoxin system</keyword>
<keyword evidence="5 6" id="KW-0460">Magnesium</keyword>
<evidence type="ECO:0000256" key="2">
    <source>
        <dbReference type="ARBA" id="ARBA00022722"/>
    </source>
</evidence>
<evidence type="ECO:0000259" key="7">
    <source>
        <dbReference type="Pfam" id="PF01850"/>
    </source>
</evidence>
<name>A0A4Q7J8R7_9PSEU</name>
<keyword evidence="9" id="KW-1185">Reference proteome</keyword>
<dbReference type="InterPro" id="IPR029060">
    <property type="entry name" value="PIN-like_dom_sf"/>
</dbReference>
<evidence type="ECO:0000256" key="4">
    <source>
        <dbReference type="ARBA" id="ARBA00022801"/>
    </source>
</evidence>
<evidence type="ECO:0000256" key="3">
    <source>
        <dbReference type="ARBA" id="ARBA00022723"/>
    </source>
</evidence>
<dbReference type="InterPro" id="IPR022907">
    <property type="entry name" value="VapC_family"/>
</dbReference>
<comment type="cofactor">
    <cofactor evidence="6">
        <name>Mg(2+)</name>
        <dbReference type="ChEBI" id="CHEBI:18420"/>
    </cofactor>
</comment>
<gene>
    <name evidence="6" type="primary">vapC</name>
    <name evidence="8" type="ORF">EWH70_14445</name>
</gene>
<evidence type="ECO:0000256" key="5">
    <source>
        <dbReference type="ARBA" id="ARBA00022842"/>
    </source>
</evidence>
<accession>A0A4Q7J8R7</accession>
<keyword evidence="4 6" id="KW-0378">Hydrolase</keyword>
<reference evidence="8 9" key="1">
    <citation type="submission" date="2019-02" db="EMBL/GenBank/DDBJ databases">
        <title>Draft genome sequence of Amycolatopsis sp. 8-3EHSu isolated from roots of Suaeda maritima.</title>
        <authorList>
            <person name="Duangmal K."/>
            <person name="Chantavorakit T."/>
        </authorList>
    </citation>
    <scope>NUCLEOTIDE SEQUENCE [LARGE SCALE GENOMIC DNA]</scope>
    <source>
        <strain evidence="8 9">8-3EHSu</strain>
    </source>
</reference>
<comment type="function">
    <text evidence="6">Toxic component of a toxin-antitoxin (TA) system. An RNase.</text>
</comment>
<dbReference type="HAMAP" id="MF_00265">
    <property type="entry name" value="VapC_Nob1"/>
    <property type="match status" value="1"/>
</dbReference>
<feature type="domain" description="PIN" evidence="7">
    <location>
        <begin position="6"/>
        <end position="142"/>
    </location>
</feature>
<protein>
    <recommendedName>
        <fullName evidence="6">Ribonuclease VapC</fullName>
        <shortName evidence="6">RNase VapC</shortName>
        <ecNumber evidence="6">3.1.-.-</ecNumber>
    </recommendedName>
    <alternativeName>
        <fullName evidence="6">Toxin VapC</fullName>
    </alternativeName>
</protein>
<feature type="binding site" evidence="6">
    <location>
        <position position="108"/>
    </location>
    <ligand>
        <name>Mg(2+)</name>
        <dbReference type="ChEBI" id="CHEBI:18420"/>
    </ligand>
</feature>
<keyword evidence="6" id="KW-0800">Toxin</keyword>
<dbReference type="OrthoDB" id="5186703at2"/>
<keyword evidence="2 6" id="KW-0540">Nuclease</keyword>
<dbReference type="GO" id="GO:0004540">
    <property type="term" value="F:RNA nuclease activity"/>
    <property type="evidence" value="ECO:0007669"/>
    <property type="project" value="InterPro"/>
</dbReference>
<evidence type="ECO:0000313" key="8">
    <source>
        <dbReference type="EMBL" id="RZQ63607.1"/>
    </source>
</evidence>
<proteinExistence type="inferred from homology"/>
<dbReference type="EC" id="3.1.-.-" evidence="6"/>
<keyword evidence="3 6" id="KW-0479">Metal-binding</keyword>
<dbReference type="Pfam" id="PF01850">
    <property type="entry name" value="PIN"/>
    <property type="match status" value="1"/>
</dbReference>
<dbReference type="InterPro" id="IPR002716">
    <property type="entry name" value="PIN_dom"/>
</dbReference>
<feature type="binding site" evidence="6">
    <location>
        <position position="8"/>
    </location>
    <ligand>
        <name>Mg(2+)</name>
        <dbReference type="ChEBI" id="CHEBI:18420"/>
    </ligand>
</feature>
<evidence type="ECO:0000256" key="6">
    <source>
        <dbReference type="HAMAP-Rule" id="MF_00265"/>
    </source>
</evidence>
<dbReference type="SUPFAM" id="SSF88723">
    <property type="entry name" value="PIN domain-like"/>
    <property type="match status" value="1"/>
</dbReference>
<dbReference type="Gene3D" id="3.40.50.1010">
    <property type="entry name" value="5'-nuclease"/>
    <property type="match status" value="1"/>
</dbReference>
<evidence type="ECO:0000256" key="1">
    <source>
        <dbReference type="ARBA" id="ARBA00022649"/>
    </source>
</evidence>
<dbReference type="Proteomes" id="UP000292003">
    <property type="component" value="Unassembled WGS sequence"/>
</dbReference>